<reference evidence="1" key="1">
    <citation type="submission" date="2023-04" db="EMBL/GenBank/DDBJ databases">
        <title>Draft Genome sequencing of Naganishia species isolated from polar environments using Oxford Nanopore Technology.</title>
        <authorList>
            <person name="Leo P."/>
            <person name="Venkateswaran K."/>
        </authorList>
    </citation>
    <scope>NUCLEOTIDE SEQUENCE</scope>
    <source>
        <strain evidence="1">DBVPG 5303</strain>
    </source>
</reference>
<dbReference type="EMBL" id="JASBWV010000045">
    <property type="protein sequence ID" value="KAJ9115352.1"/>
    <property type="molecule type" value="Genomic_DNA"/>
</dbReference>
<keyword evidence="2" id="KW-1185">Reference proteome</keyword>
<proteinExistence type="predicted"/>
<accession>A0ACC2WXV7</accession>
<evidence type="ECO:0000313" key="1">
    <source>
        <dbReference type="EMBL" id="KAJ9115352.1"/>
    </source>
</evidence>
<comment type="caution">
    <text evidence="1">The sequence shown here is derived from an EMBL/GenBank/DDBJ whole genome shotgun (WGS) entry which is preliminary data.</text>
</comment>
<protein>
    <submittedName>
        <fullName evidence="1">Uncharacterized protein</fullName>
    </submittedName>
</protein>
<evidence type="ECO:0000313" key="2">
    <source>
        <dbReference type="Proteomes" id="UP001234202"/>
    </source>
</evidence>
<organism evidence="1 2">
    <name type="scientific">Naganishia onofrii</name>
    <dbReference type="NCBI Taxonomy" id="1851511"/>
    <lineage>
        <taxon>Eukaryota</taxon>
        <taxon>Fungi</taxon>
        <taxon>Dikarya</taxon>
        <taxon>Basidiomycota</taxon>
        <taxon>Agaricomycotina</taxon>
        <taxon>Tremellomycetes</taxon>
        <taxon>Filobasidiales</taxon>
        <taxon>Filobasidiaceae</taxon>
        <taxon>Naganishia</taxon>
    </lineage>
</organism>
<dbReference type="Proteomes" id="UP001234202">
    <property type="component" value="Unassembled WGS sequence"/>
</dbReference>
<gene>
    <name evidence="1" type="ORF">QFC24_007017</name>
</gene>
<name>A0ACC2WXV7_9TREE</name>
<sequence>MEASPSRSMTHRPVVSNEQREDTASESMPVVTQPTQDEANTQASKGKRSASWVSDKVDGVSVEQKLVDWLCEGENYSRLKVKDAADRLRQWDRLAEKWAADGHVHRTSNQVQSKVDELFKKYRQACGWADHTGQGIKDVQGADAYDKQLQKMCKYYNQLDETLGERSGFRSKRSLGNLAANDQAFDELLGLRAARAVEKAKRKATENEEGDDSVDTEADKAKRRQRMRTNAVSTSNGPINLDAPPPKSPRPGSDEEVEVVQPEPPMPGRGKGKGNAFADGFQTFLAETTQERKSQLDLMRKMQEKKEKREEERDRLRKLKEFRALAEVLDKDTAWKEVFGTPLSGSQSQRHMVSTTATLLPNRRTDLMQHDVEPDIQGMDGYIGYEDDNLEQ</sequence>